<dbReference type="Gene3D" id="3.10.580.10">
    <property type="entry name" value="CBS-domain"/>
    <property type="match status" value="1"/>
</dbReference>
<proteinExistence type="predicted"/>
<dbReference type="InterPro" id="IPR000644">
    <property type="entry name" value="CBS_dom"/>
</dbReference>
<keyword evidence="1" id="KW-0129">CBS domain</keyword>
<dbReference type="InterPro" id="IPR046342">
    <property type="entry name" value="CBS_dom_sf"/>
</dbReference>
<dbReference type="PROSITE" id="PS51371">
    <property type="entry name" value="CBS"/>
    <property type="match status" value="1"/>
</dbReference>
<name>A0ABV6KR24_9BACI</name>
<gene>
    <name evidence="3" type="ORF">ACFFHF_11040</name>
</gene>
<evidence type="ECO:0000313" key="3">
    <source>
        <dbReference type="EMBL" id="MFC0475778.1"/>
    </source>
</evidence>
<keyword evidence="4" id="KW-1185">Reference proteome</keyword>
<evidence type="ECO:0000256" key="1">
    <source>
        <dbReference type="PROSITE-ProRule" id="PRU00703"/>
    </source>
</evidence>
<evidence type="ECO:0000313" key="4">
    <source>
        <dbReference type="Proteomes" id="UP001589738"/>
    </source>
</evidence>
<comment type="caution">
    <text evidence="3">The sequence shown here is derived from an EMBL/GenBank/DDBJ whole genome shotgun (WGS) entry which is preliminary data.</text>
</comment>
<organism evidence="3 4">
    <name type="scientific">Robertmurraya beringensis</name>
    <dbReference type="NCBI Taxonomy" id="641660"/>
    <lineage>
        <taxon>Bacteria</taxon>
        <taxon>Bacillati</taxon>
        <taxon>Bacillota</taxon>
        <taxon>Bacilli</taxon>
        <taxon>Bacillales</taxon>
        <taxon>Bacillaceae</taxon>
        <taxon>Robertmurraya</taxon>
    </lineage>
</organism>
<dbReference type="EMBL" id="JBHLUU010000032">
    <property type="protein sequence ID" value="MFC0475778.1"/>
    <property type="molecule type" value="Genomic_DNA"/>
</dbReference>
<dbReference type="SUPFAM" id="SSF54631">
    <property type="entry name" value="CBS-domain pair"/>
    <property type="match status" value="1"/>
</dbReference>
<feature type="domain" description="CBS" evidence="2">
    <location>
        <begin position="105"/>
        <end position="162"/>
    </location>
</feature>
<protein>
    <submittedName>
        <fullName evidence="3">CBS domain-containing protein</fullName>
    </submittedName>
</protein>
<sequence>MKHTMNYTLSERFEVAFNQIHEMLKNKVKINDDRFVVLLDRGANRHQLIANYQKDLKQYAKLRNAIVHDKRELGFYIAEPHSEIVEHIEMIAKVFSRPNYALSIATKEVICFDYEDSLQEVFKVIKEYGYAQYPIYKNKECIGLLSTDDIVRWMSENLINTIVDITDIRVFDIISTVESHPIEFVSKTMDIFSVEEIYEEKHKNTLDLEAIIITENGSNSERPLGIITAWDLIELDYQDEN</sequence>
<accession>A0ABV6KR24</accession>
<reference evidence="3 4" key="1">
    <citation type="submission" date="2024-09" db="EMBL/GenBank/DDBJ databases">
        <authorList>
            <person name="Sun Q."/>
            <person name="Mori K."/>
        </authorList>
    </citation>
    <scope>NUCLEOTIDE SEQUENCE [LARGE SCALE GENOMIC DNA]</scope>
    <source>
        <strain evidence="3 4">CGMCC 1.9126</strain>
    </source>
</reference>
<dbReference type="Proteomes" id="UP001589738">
    <property type="component" value="Unassembled WGS sequence"/>
</dbReference>
<evidence type="ECO:0000259" key="2">
    <source>
        <dbReference type="PROSITE" id="PS51371"/>
    </source>
</evidence>
<dbReference type="RefSeq" id="WP_377058146.1">
    <property type="nucleotide sequence ID" value="NZ_JBHLUU010000032.1"/>
</dbReference>
<dbReference type="Pfam" id="PF00571">
    <property type="entry name" value="CBS"/>
    <property type="match status" value="2"/>
</dbReference>